<dbReference type="PANTHER" id="PTHR21310">
    <property type="entry name" value="AMINOGLYCOSIDE PHOSPHOTRANSFERASE-RELATED-RELATED"/>
    <property type="match status" value="1"/>
</dbReference>
<dbReference type="InterPro" id="IPR051678">
    <property type="entry name" value="AGP_Transferase"/>
</dbReference>
<proteinExistence type="predicted"/>
<name>A0A927RBI3_9ACTN</name>
<feature type="domain" description="Aminoglycoside phosphotransferase" evidence="1">
    <location>
        <begin position="26"/>
        <end position="233"/>
    </location>
</feature>
<keyword evidence="3" id="KW-1185">Reference proteome</keyword>
<sequence>MTRLPQGADRPSPPSEVLARWALRVEGYLGGRANLHWRVSRDGRPLVLRRYQDKPLGDIGYELQVLQRLDALGWPVPVAVDGPLVVDGRTWCLFARLPGAPPVVTESPSELRAVGRLLARLHADLETLADLGQRPGCERAERIVADPVLTRRLREYERFFPESARILRWHADRAREAFDALDLRDRLLMVIHGDFGLPNLLCRDGRLTGVVDFEATHLNHRVSDFALAWRAKRDEVVRGYDGVRPLDELDWALITPALWSWVFLGVADEIHEMAVGSIQPHGFEWQVGVLRRRTPLMGMAGATCPDFPG</sequence>
<dbReference type="Pfam" id="PF01636">
    <property type="entry name" value="APH"/>
    <property type="match status" value="1"/>
</dbReference>
<comment type="caution">
    <text evidence="2">The sequence shown here is derived from an EMBL/GenBank/DDBJ whole genome shotgun (WGS) entry which is preliminary data.</text>
</comment>
<keyword evidence="2" id="KW-0418">Kinase</keyword>
<reference evidence="2" key="1">
    <citation type="submission" date="2020-10" db="EMBL/GenBank/DDBJ databases">
        <title>Sequencing the genomes of 1000 actinobacteria strains.</title>
        <authorList>
            <person name="Klenk H.-P."/>
        </authorList>
    </citation>
    <scope>NUCLEOTIDE SEQUENCE</scope>
    <source>
        <strain evidence="2">DSM 45354</strain>
    </source>
</reference>
<dbReference type="RefSeq" id="WP_192753581.1">
    <property type="nucleotide sequence ID" value="NZ_BAABJL010000131.1"/>
</dbReference>
<dbReference type="AlphaFoldDB" id="A0A927RBI3"/>
<dbReference type="InterPro" id="IPR002575">
    <property type="entry name" value="Aminoglycoside_PTrfase"/>
</dbReference>
<evidence type="ECO:0000259" key="1">
    <source>
        <dbReference type="Pfam" id="PF01636"/>
    </source>
</evidence>
<dbReference type="InterPro" id="IPR011009">
    <property type="entry name" value="Kinase-like_dom_sf"/>
</dbReference>
<protein>
    <submittedName>
        <fullName evidence="2">Aminoglycoside phosphotransferase (APT) family kinase protein</fullName>
    </submittedName>
</protein>
<dbReference type="EMBL" id="JADBEM010000001">
    <property type="protein sequence ID" value="MBE1610172.1"/>
    <property type="molecule type" value="Genomic_DNA"/>
</dbReference>
<dbReference type="GO" id="GO:0016301">
    <property type="term" value="F:kinase activity"/>
    <property type="evidence" value="ECO:0007669"/>
    <property type="project" value="UniProtKB-KW"/>
</dbReference>
<organism evidence="2 3">
    <name type="scientific">Actinopolymorpha pittospori</name>
    <dbReference type="NCBI Taxonomy" id="648752"/>
    <lineage>
        <taxon>Bacteria</taxon>
        <taxon>Bacillati</taxon>
        <taxon>Actinomycetota</taxon>
        <taxon>Actinomycetes</taxon>
        <taxon>Propionibacteriales</taxon>
        <taxon>Actinopolymorphaceae</taxon>
        <taxon>Actinopolymorpha</taxon>
    </lineage>
</organism>
<dbReference type="Proteomes" id="UP000638648">
    <property type="component" value="Unassembled WGS sequence"/>
</dbReference>
<dbReference type="SUPFAM" id="SSF56112">
    <property type="entry name" value="Protein kinase-like (PK-like)"/>
    <property type="match status" value="1"/>
</dbReference>
<keyword evidence="2" id="KW-0808">Transferase</keyword>
<evidence type="ECO:0000313" key="2">
    <source>
        <dbReference type="EMBL" id="MBE1610172.1"/>
    </source>
</evidence>
<accession>A0A927RBI3</accession>
<gene>
    <name evidence="2" type="ORF">HEB94_007020</name>
</gene>
<evidence type="ECO:0000313" key="3">
    <source>
        <dbReference type="Proteomes" id="UP000638648"/>
    </source>
</evidence>
<dbReference type="Gene3D" id="3.90.1200.10">
    <property type="match status" value="1"/>
</dbReference>